<evidence type="ECO:0000259" key="1">
    <source>
        <dbReference type="Pfam" id="PF02589"/>
    </source>
</evidence>
<reference evidence="3" key="1">
    <citation type="submission" date="2016-10" db="EMBL/GenBank/DDBJ databases">
        <authorList>
            <person name="Varghese N."/>
            <person name="Submissions S."/>
        </authorList>
    </citation>
    <scope>NUCLEOTIDE SEQUENCE [LARGE SCALE GENOMIC DNA]</scope>
    <source>
        <strain evidence="3">DSM 22703</strain>
    </source>
</reference>
<dbReference type="OrthoDB" id="9794157at2"/>
<proteinExistence type="predicted"/>
<accession>A0A1G5Y0K9</accession>
<protein>
    <submittedName>
        <fullName evidence="2">L-lactate dehydrogenase complex protein LldG</fullName>
    </submittedName>
</protein>
<dbReference type="PANTHER" id="PTHR43682">
    <property type="entry name" value="LACTATE UTILIZATION PROTEIN C"/>
    <property type="match status" value="1"/>
</dbReference>
<dbReference type="EMBL" id="FMXE01000013">
    <property type="protein sequence ID" value="SDA75736.1"/>
    <property type="molecule type" value="Genomic_DNA"/>
</dbReference>
<evidence type="ECO:0000313" key="3">
    <source>
        <dbReference type="Proteomes" id="UP000198756"/>
    </source>
</evidence>
<dbReference type="Pfam" id="PF02589">
    <property type="entry name" value="LUD_dom"/>
    <property type="match status" value="1"/>
</dbReference>
<name>A0A1G5Y0K9_9BACT</name>
<evidence type="ECO:0000313" key="2">
    <source>
        <dbReference type="EMBL" id="SDA75736.1"/>
    </source>
</evidence>
<feature type="domain" description="LUD" evidence="1">
    <location>
        <begin position="92"/>
        <end position="186"/>
    </location>
</feature>
<dbReference type="Proteomes" id="UP000198756">
    <property type="component" value="Unassembled WGS sequence"/>
</dbReference>
<dbReference type="AlphaFoldDB" id="A0A1G5Y0K9"/>
<dbReference type="InterPro" id="IPR037171">
    <property type="entry name" value="NagB/RpiA_transferase-like"/>
</dbReference>
<organism evidence="2 3">
    <name type="scientific">Algoriphagus alkaliphilus</name>
    <dbReference type="NCBI Taxonomy" id="279824"/>
    <lineage>
        <taxon>Bacteria</taxon>
        <taxon>Pseudomonadati</taxon>
        <taxon>Bacteroidota</taxon>
        <taxon>Cytophagia</taxon>
        <taxon>Cytophagales</taxon>
        <taxon>Cyclobacteriaceae</taxon>
        <taxon>Algoriphagus</taxon>
    </lineage>
</organism>
<dbReference type="Gene3D" id="3.40.50.10420">
    <property type="entry name" value="NagB/RpiA/CoA transferase-like"/>
    <property type="match status" value="1"/>
</dbReference>
<dbReference type="SUPFAM" id="SSF100950">
    <property type="entry name" value="NagB/RpiA/CoA transferase-like"/>
    <property type="match status" value="1"/>
</dbReference>
<dbReference type="PANTHER" id="PTHR43682:SF1">
    <property type="entry name" value="LACTATE UTILIZATION PROTEIN C"/>
    <property type="match status" value="1"/>
</dbReference>
<sequence length="186" mass="20322">MSSREKILAAIRGVSSESKSLPEIPDFRLSGDLEEVFRQSILGNKGEMLSKAEFKKWIPCMNFQKVISLSAHFRTTGNLTLPEDPHELEDLGLAILDGQFGVAENGAIWLEDTNLGLRALPFITEHLVIVLDRSKLVETMHQGYDLVGNAHSGFGLFIAGPSKTADIEQSLVIGAHGAKSLRVVLV</sequence>
<keyword evidence="3" id="KW-1185">Reference proteome</keyword>
<gene>
    <name evidence="2" type="ORF">SAMN03080617_02104</name>
</gene>
<dbReference type="STRING" id="279824.SAMN03080617_02104"/>
<dbReference type="InterPro" id="IPR003741">
    <property type="entry name" value="LUD_dom"/>
</dbReference>
<dbReference type="InterPro" id="IPR024185">
    <property type="entry name" value="FTHF_cligase-like_sf"/>
</dbReference>